<evidence type="ECO:0000313" key="1">
    <source>
        <dbReference type="EMBL" id="GAI15161.1"/>
    </source>
</evidence>
<protein>
    <recommendedName>
        <fullName evidence="2">Asparagine synthetase domain-containing protein</fullName>
    </recommendedName>
</protein>
<feature type="non-terminal residue" evidence="1">
    <location>
        <position position="1"/>
    </location>
</feature>
<sequence>DNFGLIKNKTLYFGHSADFIAGKHFNIYQQNTIKNLDEAALEIINGHYKGLKIIKNIKIKKEIFRRILKQIKSYKTKNIASIIDRWNLENRQRKNIINSMRIIEALNSKFRLPLYDYHFLDFFSELPIEYKFNQYLYIKNLRENWLKDSNLLEIQAPEKAKLDQKTYLFRLINVKIKKLIFPIFVVDLLYPKNKKQKYLNKLHYEYNLKSISHILDQKKWKNHGKQT</sequence>
<accession>X1MAP8</accession>
<reference evidence="1" key="1">
    <citation type="journal article" date="2014" name="Front. Microbiol.">
        <title>High frequency of phylogenetically diverse reductive dehalogenase-homologous genes in deep subseafloor sedimentary metagenomes.</title>
        <authorList>
            <person name="Kawai M."/>
            <person name="Futagami T."/>
            <person name="Toyoda A."/>
            <person name="Takaki Y."/>
            <person name="Nishi S."/>
            <person name="Hori S."/>
            <person name="Arai W."/>
            <person name="Tsubouchi T."/>
            <person name="Morono Y."/>
            <person name="Uchiyama I."/>
            <person name="Ito T."/>
            <person name="Fujiyama A."/>
            <person name="Inagaki F."/>
            <person name="Takami H."/>
        </authorList>
    </citation>
    <scope>NUCLEOTIDE SEQUENCE</scope>
    <source>
        <strain evidence="1">Expedition CK06-06</strain>
    </source>
</reference>
<organism evidence="1">
    <name type="scientific">marine sediment metagenome</name>
    <dbReference type="NCBI Taxonomy" id="412755"/>
    <lineage>
        <taxon>unclassified sequences</taxon>
        <taxon>metagenomes</taxon>
        <taxon>ecological metagenomes</taxon>
    </lineage>
</organism>
<gene>
    <name evidence="1" type="ORF">S06H3_13538</name>
</gene>
<dbReference type="AlphaFoldDB" id="X1MAP8"/>
<name>X1MAP8_9ZZZZ</name>
<proteinExistence type="predicted"/>
<dbReference type="EMBL" id="BARV01006614">
    <property type="protein sequence ID" value="GAI15161.1"/>
    <property type="molecule type" value="Genomic_DNA"/>
</dbReference>
<evidence type="ECO:0008006" key="2">
    <source>
        <dbReference type="Google" id="ProtNLM"/>
    </source>
</evidence>
<comment type="caution">
    <text evidence="1">The sequence shown here is derived from an EMBL/GenBank/DDBJ whole genome shotgun (WGS) entry which is preliminary data.</text>
</comment>